<comment type="caution">
    <text evidence="2">The sequence shown here is derived from an EMBL/GenBank/DDBJ whole genome shotgun (WGS) entry which is preliminary data.</text>
</comment>
<dbReference type="InterPro" id="IPR011050">
    <property type="entry name" value="Pectin_lyase_fold/virulence"/>
</dbReference>
<dbReference type="Gene3D" id="2.160.20.10">
    <property type="entry name" value="Single-stranded right-handed beta-helix, Pectin lyase-like"/>
    <property type="match status" value="1"/>
</dbReference>
<accession>A0ABV4UM14</accession>
<evidence type="ECO:0000256" key="1">
    <source>
        <dbReference type="SAM" id="MobiDB-lite"/>
    </source>
</evidence>
<keyword evidence="3" id="KW-1185">Reference proteome</keyword>
<feature type="region of interest" description="Disordered" evidence="1">
    <location>
        <begin position="1"/>
        <end position="30"/>
    </location>
</feature>
<dbReference type="Proteomes" id="UP001575652">
    <property type="component" value="Unassembled WGS sequence"/>
</dbReference>
<dbReference type="SUPFAM" id="SSF51126">
    <property type="entry name" value="Pectin lyase-like"/>
    <property type="match status" value="1"/>
</dbReference>
<gene>
    <name evidence="2" type="ORF">ACETWP_05140</name>
</gene>
<protein>
    <submittedName>
        <fullName evidence="2">Right-handed parallel beta-helix repeat-containing protein</fullName>
    </submittedName>
</protein>
<reference evidence="2 3" key="1">
    <citation type="submission" date="2024-09" db="EMBL/GenBank/DDBJ databases">
        <authorList>
            <person name="Salinas-Garcia M.A."/>
            <person name="Prieme A."/>
        </authorList>
    </citation>
    <scope>NUCLEOTIDE SEQUENCE [LARGE SCALE GENOMIC DNA]</scope>
    <source>
        <strain evidence="2 3">DSM 21081</strain>
    </source>
</reference>
<proteinExistence type="predicted"/>
<dbReference type="EMBL" id="JBHDLJ010000003">
    <property type="protein sequence ID" value="MFB0833968.1"/>
    <property type="molecule type" value="Genomic_DNA"/>
</dbReference>
<evidence type="ECO:0000313" key="2">
    <source>
        <dbReference type="EMBL" id="MFB0833968.1"/>
    </source>
</evidence>
<feature type="compositionally biased region" description="Gly residues" evidence="1">
    <location>
        <begin position="12"/>
        <end position="24"/>
    </location>
</feature>
<organism evidence="2 3">
    <name type="scientific">Arthrobacter halodurans</name>
    <dbReference type="NCBI Taxonomy" id="516699"/>
    <lineage>
        <taxon>Bacteria</taxon>
        <taxon>Bacillati</taxon>
        <taxon>Actinomycetota</taxon>
        <taxon>Actinomycetes</taxon>
        <taxon>Micrococcales</taxon>
        <taxon>Micrococcaceae</taxon>
        <taxon>Arthrobacter</taxon>
    </lineage>
</organism>
<dbReference type="RefSeq" id="WP_373971143.1">
    <property type="nucleotide sequence ID" value="NZ_JBHDLJ010000003.1"/>
</dbReference>
<evidence type="ECO:0000313" key="3">
    <source>
        <dbReference type="Proteomes" id="UP001575652"/>
    </source>
</evidence>
<dbReference type="InterPro" id="IPR012334">
    <property type="entry name" value="Pectin_lyas_fold"/>
</dbReference>
<name>A0ABV4UM14_9MICC</name>
<sequence length="474" mass="50428">MTVDQGRQASGSNGGPYGSGGAGGTSPPVSRRTLIAGGIASVLAAGSALGDTVLRNESQAAARKPRTVFVSSSLGSDTWSGTRARPWATLGRVESALRSGALRRTDRALLRRGDTFFGSLAFPALRGSAGVFTLGAYGAGAKPVVSGYKVSRDKWRRHASGIWKLDLRPGSGHFGGNTGSASTDVAFLKVGRSIKGRKRWTIGAVANEWDFYSGGGFVYVRKATSPGAGVRVCVKQTGITPTSNTVVTNLDIVGHGAHGIAVVSMNNVLIRGNTIREIGGARLRPDTRYGNGVEIWIGSANVRAERNVVKDVYDVAFTLQGEAVGGRSGWRNVHITRNVSDRCNMSFELWSIGPRKKGTGFVNCSFTGNTCRNAGYSWGQAVRPDRAGKGTHLLLYRMDLPTDVEVTGNVFGRAYSNYAYIHDKTAPAGFSSHHNTISLRRGQKIVHQGPHTLETAKAYVRVTGAEVGTAFRRV</sequence>